<accession>A0A6V7U1C8</accession>
<organism evidence="1 2">
    <name type="scientific">Meloidogyne enterolobii</name>
    <name type="common">Root-knot nematode worm</name>
    <name type="synonym">Meloidogyne mayaguensis</name>
    <dbReference type="NCBI Taxonomy" id="390850"/>
    <lineage>
        <taxon>Eukaryota</taxon>
        <taxon>Metazoa</taxon>
        <taxon>Ecdysozoa</taxon>
        <taxon>Nematoda</taxon>
        <taxon>Chromadorea</taxon>
        <taxon>Rhabditida</taxon>
        <taxon>Tylenchina</taxon>
        <taxon>Tylenchomorpha</taxon>
        <taxon>Tylenchoidea</taxon>
        <taxon>Meloidogynidae</taxon>
        <taxon>Meloidogyninae</taxon>
        <taxon>Meloidogyne</taxon>
    </lineage>
</organism>
<gene>
    <name evidence="1" type="ORF">MENT_LOCUS7135</name>
</gene>
<name>A0A6V7U1C8_MELEN</name>
<evidence type="ECO:0000313" key="2">
    <source>
        <dbReference type="Proteomes" id="UP000580250"/>
    </source>
</evidence>
<proteinExistence type="predicted"/>
<comment type="caution">
    <text evidence="1">The sequence shown here is derived from an EMBL/GenBank/DDBJ whole genome shotgun (WGS) entry which is preliminary data.</text>
</comment>
<evidence type="ECO:0000313" key="1">
    <source>
        <dbReference type="EMBL" id="CAD2142144.1"/>
    </source>
</evidence>
<dbReference type="EMBL" id="CAJEWN010000028">
    <property type="protein sequence ID" value="CAD2142144.1"/>
    <property type="molecule type" value="Genomic_DNA"/>
</dbReference>
<sequence>MPQVHIQQSIHKSKPDKYVQKNDKFSRNQFQAQLNVFVLLLLDMSP</sequence>
<dbReference type="AlphaFoldDB" id="A0A6V7U1C8"/>
<dbReference type="Proteomes" id="UP000580250">
    <property type="component" value="Unassembled WGS sequence"/>
</dbReference>
<protein>
    <submittedName>
        <fullName evidence="1">Uncharacterized protein</fullName>
    </submittedName>
</protein>
<reference evidence="1 2" key="1">
    <citation type="submission" date="2020-08" db="EMBL/GenBank/DDBJ databases">
        <authorList>
            <person name="Koutsovoulos G."/>
            <person name="Danchin GJ E."/>
        </authorList>
    </citation>
    <scope>NUCLEOTIDE SEQUENCE [LARGE SCALE GENOMIC DNA]</scope>
</reference>